<evidence type="ECO:0000256" key="1">
    <source>
        <dbReference type="SAM" id="Phobius"/>
    </source>
</evidence>
<dbReference type="EMBL" id="LZEM01000016">
    <property type="protein sequence ID" value="OAZ41471.1"/>
    <property type="molecule type" value="Genomic_DNA"/>
</dbReference>
<reference evidence="3" key="1">
    <citation type="submission" date="2016-06" db="EMBL/GenBank/DDBJ databases">
        <title>Genome sequencing of cellulolytic organisms.</title>
        <authorList>
            <person name="Bohra V."/>
            <person name="Dafale N.A."/>
            <person name="Purohit H.J."/>
        </authorList>
    </citation>
    <scope>NUCLEOTIDE SEQUENCE [LARGE SCALE GENOMIC DNA]</scope>
    <source>
        <strain evidence="3">ND21</strain>
    </source>
</reference>
<proteinExistence type="predicted"/>
<organism evidence="2 3">
    <name type="scientific">Microbacterium arborescens</name>
    <dbReference type="NCBI Taxonomy" id="33883"/>
    <lineage>
        <taxon>Bacteria</taxon>
        <taxon>Bacillati</taxon>
        <taxon>Actinomycetota</taxon>
        <taxon>Actinomycetes</taxon>
        <taxon>Micrococcales</taxon>
        <taxon>Microbacteriaceae</taxon>
        <taxon>Microbacterium</taxon>
    </lineage>
</organism>
<sequence>MTTAQQPPLVSIGNIYATDREVITPVGSWPLSDVNVNTQDNTATTTHTPAWAIVMVILFVWLFLLSLLFLLARERRVEGTMTVLITARNGEQYSEHMKVHSAAQQQDVLNRVTYLQGLIGWKRHTLRLGTPPQLPGSGTQG</sequence>
<protein>
    <submittedName>
        <fullName evidence="2">Uncharacterized protein</fullName>
    </submittedName>
</protein>
<evidence type="ECO:0000313" key="2">
    <source>
        <dbReference type="EMBL" id="OAZ41471.1"/>
    </source>
</evidence>
<keyword evidence="3" id="KW-1185">Reference proteome</keyword>
<accession>A0ABX2WKA9</accession>
<dbReference type="RefSeq" id="WP_064955907.1">
    <property type="nucleotide sequence ID" value="NZ_LZEM01000016.1"/>
</dbReference>
<dbReference type="Proteomes" id="UP000093918">
    <property type="component" value="Unassembled WGS sequence"/>
</dbReference>
<feature type="transmembrane region" description="Helical" evidence="1">
    <location>
        <begin position="50"/>
        <end position="72"/>
    </location>
</feature>
<evidence type="ECO:0000313" key="3">
    <source>
        <dbReference type="Proteomes" id="UP000093918"/>
    </source>
</evidence>
<keyword evidence="1" id="KW-0812">Transmembrane</keyword>
<comment type="caution">
    <text evidence="2">The sequence shown here is derived from an EMBL/GenBank/DDBJ whole genome shotgun (WGS) entry which is preliminary data.</text>
</comment>
<keyword evidence="1" id="KW-1133">Transmembrane helix</keyword>
<name>A0ABX2WKA9_9MICO</name>
<gene>
    <name evidence="2" type="ORF">A9Z40_01995</name>
</gene>
<keyword evidence="1" id="KW-0472">Membrane</keyword>